<dbReference type="SUPFAM" id="SSF101874">
    <property type="entry name" value="YceI-like"/>
    <property type="match status" value="1"/>
</dbReference>
<dbReference type="PANTHER" id="PTHR34406">
    <property type="entry name" value="PROTEIN YCEI"/>
    <property type="match status" value="1"/>
</dbReference>
<organism evidence="3 4">
    <name type="scientific">Oceanisphaera arctica</name>
    <dbReference type="NCBI Taxonomy" id="641510"/>
    <lineage>
        <taxon>Bacteria</taxon>
        <taxon>Pseudomonadati</taxon>
        <taxon>Pseudomonadota</taxon>
        <taxon>Gammaproteobacteria</taxon>
        <taxon>Aeromonadales</taxon>
        <taxon>Aeromonadaceae</taxon>
        <taxon>Oceanisphaera</taxon>
    </lineage>
</organism>
<feature type="domain" description="Lipid/polyisoprenoid-binding YceI-like" evidence="2">
    <location>
        <begin position="23"/>
        <end position="185"/>
    </location>
</feature>
<dbReference type="EMBL" id="MPZM01000002">
    <property type="protein sequence ID" value="PPL18194.1"/>
    <property type="molecule type" value="Genomic_DNA"/>
</dbReference>
<dbReference type="RefSeq" id="WP_104485002.1">
    <property type="nucleotide sequence ID" value="NZ_BMYB01000006.1"/>
</dbReference>
<evidence type="ECO:0000256" key="1">
    <source>
        <dbReference type="SAM" id="SignalP"/>
    </source>
</evidence>
<dbReference type="PANTHER" id="PTHR34406:SF1">
    <property type="entry name" value="PROTEIN YCEI"/>
    <property type="match status" value="1"/>
</dbReference>
<dbReference type="Proteomes" id="UP000242231">
    <property type="component" value="Unassembled WGS sequence"/>
</dbReference>
<evidence type="ECO:0000259" key="2">
    <source>
        <dbReference type="SMART" id="SM00867"/>
    </source>
</evidence>
<evidence type="ECO:0000313" key="3">
    <source>
        <dbReference type="EMBL" id="PPL18194.1"/>
    </source>
</evidence>
<proteinExistence type="predicted"/>
<gene>
    <name evidence="3" type="ORF">UN63_01385</name>
</gene>
<evidence type="ECO:0000313" key="4">
    <source>
        <dbReference type="Proteomes" id="UP000242231"/>
    </source>
</evidence>
<keyword evidence="1" id="KW-0732">Signal</keyword>
<dbReference type="InterPro" id="IPR036761">
    <property type="entry name" value="TTHA0802/YceI-like_sf"/>
</dbReference>
<feature type="signal peptide" evidence="1">
    <location>
        <begin position="1"/>
        <end position="21"/>
    </location>
</feature>
<reference evidence="4" key="1">
    <citation type="submission" date="2016-11" db="EMBL/GenBank/DDBJ databases">
        <authorList>
            <person name="Sisinthy S."/>
            <person name="Ara S."/>
            <person name="Gundlapally S.R."/>
        </authorList>
    </citation>
    <scope>NUCLEOTIDE SEQUENCE [LARGE SCALE GENOMIC DNA]</scope>
    <source>
        <strain evidence="4">V1-41</strain>
    </source>
</reference>
<dbReference type="OrthoDB" id="9811006at2"/>
<dbReference type="AlphaFoldDB" id="A0A2P5TQU9"/>
<feature type="chain" id="PRO_5015120993" description="Lipid/polyisoprenoid-binding YceI-like domain-containing protein" evidence="1">
    <location>
        <begin position="22"/>
        <end position="187"/>
    </location>
</feature>
<sequence length="187" mass="20338">MNTKKIALLVSSLALAGPVVAADYKVDPAHTTAVFEVSHMGFSTLMGRFNELEGSYQFDADNPAAAKASFTIEADSVDTNHKERDKHLRSPDFFDVRQYPTLNFASTGYEGDKEGGKLSGDLTVHGVSQPVTFDVSFIGEGEDPWGGYRNGFNAETTIKRSDFGMSYGLPGVGDDIQIKLFVEGIRQ</sequence>
<protein>
    <recommendedName>
        <fullName evidence="2">Lipid/polyisoprenoid-binding YceI-like domain-containing protein</fullName>
    </recommendedName>
</protein>
<comment type="caution">
    <text evidence="3">The sequence shown here is derived from an EMBL/GenBank/DDBJ whole genome shotgun (WGS) entry which is preliminary data.</text>
</comment>
<dbReference type="SMART" id="SM00867">
    <property type="entry name" value="YceI"/>
    <property type="match status" value="1"/>
</dbReference>
<name>A0A2P5TQU9_9GAMM</name>
<dbReference type="Pfam" id="PF04264">
    <property type="entry name" value="YceI"/>
    <property type="match status" value="1"/>
</dbReference>
<keyword evidence="4" id="KW-1185">Reference proteome</keyword>
<dbReference type="Gene3D" id="2.40.128.110">
    <property type="entry name" value="Lipid/polyisoprenoid-binding, YceI-like"/>
    <property type="match status" value="1"/>
</dbReference>
<dbReference type="InterPro" id="IPR007372">
    <property type="entry name" value="Lipid/polyisoprenoid-bd_YceI"/>
</dbReference>
<accession>A0A2P5TQU9</accession>